<name>A0AAV2CYN2_9ROSI</name>
<protein>
    <submittedName>
        <fullName evidence="2">Uncharacterized protein</fullName>
    </submittedName>
</protein>
<keyword evidence="3" id="KW-1185">Reference proteome</keyword>
<evidence type="ECO:0000313" key="3">
    <source>
        <dbReference type="Proteomes" id="UP001497516"/>
    </source>
</evidence>
<feature type="transmembrane region" description="Helical" evidence="1">
    <location>
        <begin position="55"/>
        <end position="77"/>
    </location>
</feature>
<dbReference type="Proteomes" id="UP001497516">
    <property type="component" value="Chromosome 10"/>
</dbReference>
<reference evidence="2 3" key="1">
    <citation type="submission" date="2024-04" db="EMBL/GenBank/DDBJ databases">
        <authorList>
            <person name="Fracassetti M."/>
        </authorList>
    </citation>
    <scope>NUCLEOTIDE SEQUENCE [LARGE SCALE GENOMIC DNA]</scope>
</reference>
<gene>
    <name evidence="2" type="ORF">LTRI10_LOCUS8069</name>
</gene>
<sequence length="140" mass="15932">MEIPPLQTFSSIPNPGHKNFNQIKRRKKKGLTLNLKLSLKRHKLRGYQGEGGLELWLGFELAAVSFAVVALGVFCVVMQWRAWLSSDVAVVVLVPRLEEEDVRQCKTGLEKERDLRRRVVGLLPDDVVAGGRWLELWDGR</sequence>
<organism evidence="2 3">
    <name type="scientific">Linum trigynum</name>
    <dbReference type="NCBI Taxonomy" id="586398"/>
    <lineage>
        <taxon>Eukaryota</taxon>
        <taxon>Viridiplantae</taxon>
        <taxon>Streptophyta</taxon>
        <taxon>Embryophyta</taxon>
        <taxon>Tracheophyta</taxon>
        <taxon>Spermatophyta</taxon>
        <taxon>Magnoliopsida</taxon>
        <taxon>eudicotyledons</taxon>
        <taxon>Gunneridae</taxon>
        <taxon>Pentapetalae</taxon>
        <taxon>rosids</taxon>
        <taxon>fabids</taxon>
        <taxon>Malpighiales</taxon>
        <taxon>Linaceae</taxon>
        <taxon>Linum</taxon>
    </lineage>
</organism>
<keyword evidence="1" id="KW-0812">Transmembrane</keyword>
<accession>A0AAV2CYN2</accession>
<evidence type="ECO:0000313" key="2">
    <source>
        <dbReference type="EMBL" id="CAL1360646.1"/>
    </source>
</evidence>
<dbReference type="EMBL" id="OZ034814">
    <property type="protein sequence ID" value="CAL1360646.1"/>
    <property type="molecule type" value="Genomic_DNA"/>
</dbReference>
<keyword evidence="1" id="KW-0472">Membrane</keyword>
<proteinExistence type="predicted"/>
<evidence type="ECO:0000256" key="1">
    <source>
        <dbReference type="SAM" id="Phobius"/>
    </source>
</evidence>
<keyword evidence="1" id="KW-1133">Transmembrane helix</keyword>
<dbReference type="AlphaFoldDB" id="A0AAV2CYN2"/>